<dbReference type="EMBL" id="JAYWIO010000007">
    <property type="protein sequence ID" value="KAK7251381.1"/>
    <property type="molecule type" value="Genomic_DNA"/>
</dbReference>
<keyword evidence="2" id="KW-1185">Reference proteome</keyword>
<dbReference type="AlphaFoldDB" id="A0AAN9E9H5"/>
<name>A0AAN9E9H5_CROPI</name>
<reference evidence="1 2" key="1">
    <citation type="submission" date="2024-01" db="EMBL/GenBank/DDBJ databases">
        <title>The genomes of 5 underutilized Papilionoideae crops provide insights into root nodulation and disease resistanc.</title>
        <authorList>
            <person name="Yuan L."/>
        </authorList>
    </citation>
    <scope>NUCLEOTIDE SEQUENCE [LARGE SCALE GENOMIC DNA]</scope>
    <source>
        <strain evidence="1">ZHUSHIDOU_FW_LH</strain>
        <tissue evidence="1">Leaf</tissue>
    </source>
</reference>
<organism evidence="1 2">
    <name type="scientific">Crotalaria pallida</name>
    <name type="common">Smooth rattlebox</name>
    <name type="synonym">Crotalaria striata</name>
    <dbReference type="NCBI Taxonomy" id="3830"/>
    <lineage>
        <taxon>Eukaryota</taxon>
        <taxon>Viridiplantae</taxon>
        <taxon>Streptophyta</taxon>
        <taxon>Embryophyta</taxon>
        <taxon>Tracheophyta</taxon>
        <taxon>Spermatophyta</taxon>
        <taxon>Magnoliopsida</taxon>
        <taxon>eudicotyledons</taxon>
        <taxon>Gunneridae</taxon>
        <taxon>Pentapetalae</taxon>
        <taxon>rosids</taxon>
        <taxon>fabids</taxon>
        <taxon>Fabales</taxon>
        <taxon>Fabaceae</taxon>
        <taxon>Papilionoideae</taxon>
        <taxon>50 kb inversion clade</taxon>
        <taxon>genistoids sensu lato</taxon>
        <taxon>core genistoids</taxon>
        <taxon>Crotalarieae</taxon>
        <taxon>Crotalaria</taxon>
    </lineage>
</organism>
<evidence type="ECO:0000313" key="2">
    <source>
        <dbReference type="Proteomes" id="UP001372338"/>
    </source>
</evidence>
<accession>A0AAN9E9H5</accession>
<protein>
    <submittedName>
        <fullName evidence="1">Uncharacterized protein</fullName>
    </submittedName>
</protein>
<evidence type="ECO:0000313" key="1">
    <source>
        <dbReference type="EMBL" id="KAK7251381.1"/>
    </source>
</evidence>
<sequence>MKEDLRAMPLQLVSLALQNKKIEEKGKISVTRREPPLSLLRVPPLRLISNNKEEIAIDHKEMRGKCSELVVRQPPCLRCHWMKRCWQPPCHHQCHRQSNYRRKKLRGGPLCTLVLNHCRAPPTYRKKEETPLAVMAKATTTLVEEIILVANPLLSMITFPFKAPMLPVAPLPLAPA</sequence>
<comment type="caution">
    <text evidence="1">The sequence shown here is derived from an EMBL/GenBank/DDBJ whole genome shotgun (WGS) entry which is preliminary data.</text>
</comment>
<gene>
    <name evidence="1" type="ORF">RIF29_34526</name>
</gene>
<dbReference type="Proteomes" id="UP001372338">
    <property type="component" value="Unassembled WGS sequence"/>
</dbReference>
<proteinExistence type="predicted"/>